<dbReference type="Proteomes" id="UP000325780">
    <property type="component" value="Unassembled WGS sequence"/>
</dbReference>
<feature type="signal peptide" evidence="2">
    <location>
        <begin position="1"/>
        <end position="17"/>
    </location>
</feature>
<evidence type="ECO:0000313" key="4">
    <source>
        <dbReference type="Proteomes" id="UP000325780"/>
    </source>
</evidence>
<keyword evidence="2" id="KW-0732">Signal</keyword>
<sequence>MHKPFVLIPLLLSAVTAVPTPSELLPRACTTLAPSAIDILDASTPSSPNTGTQFQLERTSSRQNVKISALTFNNIPAGSTGCRLEIEFPPLTRSNEVAHGANGAQVWSTDPWEASSPPTWSQQPNKREMVGTYNFPTAQTQAPSHTVIASNSCSSTMSWLVELADWQQTEGGVDFQNSVNGIEKTGFMLVFNC</sequence>
<protein>
    <recommendedName>
        <fullName evidence="5">Ubiquitin 3 binding protein But2 C-terminal domain-containing protein</fullName>
    </recommendedName>
</protein>
<evidence type="ECO:0000256" key="1">
    <source>
        <dbReference type="SAM" id="MobiDB-lite"/>
    </source>
</evidence>
<accession>A0A5N6TU38</accession>
<reference evidence="3 4" key="1">
    <citation type="submission" date="2019-04" db="EMBL/GenBank/DDBJ databases">
        <title>Friends and foes A comparative genomics study of 23 Aspergillus species from section Flavi.</title>
        <authorList>
            <consortium name="DOE Joint Genome Institute"/>
            <person name="Kjaerbolling I."/>
            <person name="Vesth T."/>
            <person name="Frisvad J.C."/>
            <person name="Nybo J.L."/>
            <person name="Theobald S."/>
            <person name="Kildgaard S."/>
            <person name="Isbrandt T."/>
            <person name="Kuo A."/>
            <person name="Sato A."/>
            <person name="Lyhne E.K."/>
            <person name="Kogle M.E."/>
            <person name="Wiebenga A."/>
            <person name="Kun R.S."/>
            <person name="Lubbers R.J."/>
            <person name="Makela M.R."/>
            <person name="Barry K."/>
            <person name="Chovatia M."/>
            <person name="Clum A."/>
            <person name="Daum C."/>
            <person name="Haridas S."/>
            <person name="He G."/>
            <person name="LaButti K."/>
            <person name="Lipzen A."/>
            <person name="Mondo S."/>
            <person name="Riley R."/>
            <person name="Salamov A."/>
            <person name="Simmons B.A."/>
            <person name="Magnuson J.K."/>
            <person name="Henrissat B."/>
            <person name="Mortensen U.H."/>
            <person name="Larsen T.O."/>
            <person name="Devries R.P."/>
            <person name="Grigoriev I.V."/>
            <person name="Machida M."/>
            <person name="Baker S.E."/>
            <person name="Andersen M.R."/>
        </authorList>
    </citation>
    <scope>NUCLEOTIDE SEQUENCE [LARGE SCALE GENOMIC DNA]</scope>
    <source>
        <strain evidence="3 4">IBT 18842</strain>
    </source>
</reference>
<gene>
    <name evidence="3" type="ORF">BDV25DRAFT_172543</name>
</gene>
<feature type="region of interest" description="Disordered" evidence="1">
    <location>
        <begin position="40"/>
        <end position="59"/>
    </location>
</feature>
<dbReference type="OrthoDB" id="5308323at2759"/>
<evidence type="ECO:0000256" key="2">
    <source>
        <dbReference type="SAM" id="SignalP"/>
    </source>
</evidence>
<evidence type="ECO:0008006" key="5">
    <source>
        <dbReference type="Google" id="ProtNLM"/>
    </source>
</evidence>
<name>A0A5N6TU38_ASPAV</name>
<dbReference type="EMBL" id="ML742110">
    <property type="protein sequence ID" value="KAE8149873.1"/>
    <property type="molecule type" value="Genomic_DNA"/>
</dbReference>
<keyword evidence="4" id="KW-1185">Reference proteome</keyword>
<proteinExistence type="predicted"/>
<evidence type="ECO:0000313" key="3">
    <source>
        <dbReference type="EMBL" id="KAE8149873.1"/>
    </source>
</evidence>
<feature type="chain" id="PRO_5024868752" description="Ubiquitin 3 binding protein But2 C-terminal domain-containing protein" evidence="2">
    <location>
        <begin position="18"/>
        <end position="193"/>
    </location>
</feature>
<dbReference type="AlphaFoldDB" id="A0A5N6TU38"/>
<organism evidence="3 4">
    <name type="scientific">Aspergillus avenaceus</name>
    <dbReference type="NCBI Taxonomy" id="36643"/>
    <lineage>
        <taxon>Eukaryota</taxon>
        <taxon>Fungi</taxon>
        <taxon>Dikarya</taxon>
        <taxon>Ascomycota</taxon>
        <taxon>Pezizomycotina</taxon>
        <taxon>Eurotiomycetes</taxon>
        <taxon>Eurotiomycetidae</taxon>
        <taxon>Eurotiales</taxon>
        <taxon>Aspergillaceae</taxon>
        <taxon>Aspergillus</taxon>
        <taxon>Aspergillus subgen. Circumdati</taxon>
    </lineage>
</organism>
<feature type="compositionally biased region" description="Polar residues" evidence="1">
    <location>
        <begin position="43"/>
        <end position="59"/>
    </location>
</feature>